<dbReference type="InterPro" id="IPR003661">
    <property type="entry name" value="HisK_dim/P_dom"/>
</dbReference>
<dbReference type="InterPro" id="IPR004358">
    <property type="entry name" value="Sig_transdc_His_kin-like_C"/>
</dbReference>
<dbReference type="Pfam" id="PF13185">
    <property type="entry name" value="GAF_2"/>
    <property type="match status" value="1"/>
</dbReference>
<comment type="caution">
    <text evidence="7">The sequence shown here is derived from an EMBL/GenBank/DDBJ whole genome shotgun (WGS) entry which is preliminary data.</text>
</comment>
<keyword evidence="8" id="KW-1185">Reference proteome</keyword>
<dbReference type="EC" id="2.7.13.3" evidence="2"/>
<evidence type="ECO:0000256" key="3">
    <source>
        <dbReference type="ARBA" id="ARBA00022553"/>
    </source>
</evidence>
<evidence type="ECO:0000313" key="8">
    <source>
        <dbReference type="Proteomes" id="UP000272117"/>
    </source>
</evidence>
<dbReference type="InterPro" id="IPR003018">
    <property type="entry name" value="GAF"/>
</dbReference>
<dbReference type="InterPro" id="IPR052162">
    <property type="entry name" value="Sensor_kinase/Photoreceptor"/>
</dbReference>
<dbReference type="InterPro" id="IPR013656">
    <property type="entry name" value="PAS_4"/>
</dbReference>
<sequence>MGALMRAYNWEEHPLGSPKHWPQSLKANIRLLLNSGFPMFIWWSEGLYAFHNDAYLPALGKKHPSALGTSAREIWSEIWGDIGGVAERILAGGEPFYADGLRLELARKGFREETYWTFSYSPVFDDAGKVFGVFCACFEETSTILGQRRLKTLKDIADELPRIQTLEQACQTTCDILAQNEEDIPFSQIYLLNQTETEVTLLGESGKTVPQVSSAVLLQEQETSNAWPFSEVLQSKKSLVLDDLKAFSVPLENAGGQTLPERAVILPIFRPGQDHLIGFFVSGISPKLEYDTDYQNFFDLLSGQMATSISSVKVREEATRKQNELNELFQQAPVAICILRGPDHVVELANPGILELWGKRREDVMRKPVLEALPELADQGIKELLDGVYRTGIPYVNNELPLLLERNGRLEPMYFNFVYQPMRDALGGISGVMAIAIGINEQVEARRQIEAKNRELLAINADLDNFVYSASHDLKAPISNIEGLVETLVEHLPAPVREQEIVQRVLTLMGASISRFKRAVADLTEVAKIQRAGNEDVATIDLAEVIADVRLDFEHMIKGAGARIKTQLASDSTVSFSAKNVRSIVYNLLSNALKYRSKDRPLEISISTHHVPGFTVLSVSDNGLGMKPEDRDKIFTMFKRLHDHVEGTGIGLYIVKRILENAGGHIEVESEKGEGATFRVFFKD</sequence>
<dbReference type="Proteomes" id="UP000272117">
    <property type="component" value="Unassembled WGS sequence"/>
</dbReference>
<reference evidence="7 8" key="1">
    <citation type="submission" date="2018-11" db="EMBL/GenBank/DDBJ databases">
        <title>Rufibacter latericius sp. nov., isolated from water in Baiyang Lake.</title>
        <authorList>
            <person name="Yang Y."/>
        </authorList>
    </citation>
    <scope>NUCLEOTIDE SEQUENCE [LARGE SCALE GENOMIC DNA]</scope>
    <source>
        <strain evidence="7 8">R-22-1c-1</strain>
    </source>
</reference>
<dbReference type="InterPro" id="IPR003594">
    <property type="entry name" value="HATPase_dom"/>
</dbReference>
<dbReference type="PANTHER" id="PTHR43304:SF1">
    <property type="entry name" value="PAC DOMAIN-CONTAINING PROTEIN"/>
    <property type="match status" value="1"/>
</dbReference>
<keyword evidence="4" id="KW-0808">Transferase</keyword>
<evidence type="ECO:0000256" key="2">
    <source>
        <dbReference type="ARBA" id="ARBA00012438"/>
    </source>
</evidence>
<dbReference type="InterPro" id="IPR036890">
    <property type="entry name" value="HATPase_C_sf"/>
</dbReference>
<organism evidence="7 8">
    <name type="scientific">Rufibacter latericius</name>
    <dbReference type="NCBI Taxonomy" id="2487040"/>
    <lineage>
        <taxon>Bacteria</taxon>
        <taxon>Pseudomonadati</taxon>
        <taxon>Bacteroidota</taxon>
        <taxon>Cytophagia</taxon>
        <taxon>Cytophagales</taxon>
        <taxon>Hymenobacteraceae</taxon>
        <taxon>Rufibacter</taxon>
    </lineage>
</organism>
<name>A0A3M9MTQ4_9BACT</name>
<keyword evidence="5" id="KW-0418">Kinase</keyword>
<dbReference type="Pfam" id="PF02518">
    <property type="entry name" value="HATPase_c"/>
    <property type="match status" value="1"/>
</dbReference>
<dbReference type="NCBIfam" id="TIGR00229">
    <property type="entry name" value="sensory_box"/>
    <property type="match status" value="1"/>
</dbReference>
<keyword evidence="3" id="KW-0597">Phosphoprotein</keyword>
<dbReference type="AlphaFoldDB" id="A0A3M9MTQ4"/>
<dbReference type="SUPFAM" id="SSF47384">
    <property type="entry name" value="Homodimeric domain of signal transducing histidine kinase"/>
    <property type="match status" value="1"/>
</dbReference>
<dbReference type="InterPro" id="IPR036097">
    <property type="entry name" value="HisK_dim/P_sf"/>
</dbReference>
<dbReference type="OrthoDB" id="9766459at2"/>
<evidence type="ECO:0000259" key="6">
    <source>
        <dbReference type="PROSITE" id="PS50109"/>
    </source>
</evidence>
<accession>A0A3M9MTQ4</accession>
<evidence type="ECO:0000256" key="4">
    <source>
        <dbReference type="ARBA" id="ARBA00022679"/>
    </source>
</evidence>
<evidence type="ECO:0000256" key="5">
    <source>
        <dbReference type="ARBA" id="ARBA00022777"/>
    </source>
</evidence>
<dbReference type="InterPro" id="IPR005467">
    <property type="entry name" value="His_kinase_dom"/>
</dbReference>
<dbReference type="SUPFAM" id="SSF55785">
    <property type="entry name" value="PYP-like sensor domain (PAS domain)"/>
    <property type="match status" value="2"/>
</dbReference>
<dbReference type="SMART" id="SM00387">
    <property type="entry name" value="HATPase_c"/>
    <property type="match status" value="1"/>
</dbReference>
<dbReference type="SUPFAM" id="SSF55874">
    <property type="entry name" value="ATPase domain of HSP90 chaperone/DNA topoisomerase II/histidine kinase"/>
    <property type="match status" value="1"/>
</dbReference>
<dbReference type="InterPro" id="IPR035965">
    <property type="entry name" value="PAS-like_dom_sf"/>
</dbReference>
<dbReference type="PROSITE" id="PS50109">
    <property type="entry name" value="HIS_KIN"/>
    <property type="match status" value="1"/>
</dbReference>
<protein>
    <recommendedName>
        <fullName evidence="2">histidine kinase</fullName>
        <ecNumber evidence="2">2.7.13.3</ecNumber>
    </recommendedName>
</protein>
<evidence type="ECO:0000256" key="1">
    <source>
        <dbReference type="ARBA" id="ARBA00000085"/>
    </source>
</evidence>
<dbReference type="InterPro" id="IPR000014">
    <property type="entry name" value="PAS"/>
</dbReference>
<dbReference type="SMART" id="SM00388">
    <property type="entry name" value="HisKA"/>
    <property type="match status" value="1"/>
</dbReference>
<gene>
    <name evidence="7" type="ORF">EFB08_08590</name>
</gene>
<dbReference type="Gene3D" id="3.30.565.10">
    <property type="entry name" value="Histidine kinase-like ATPase, C-terminal domain"/>
    <property type="match status" value="1"/>
</dbReference>
<dbReference type="PRINTS" id="PR00344">
    <property type="entry name" value="BCTRLSENSOR"/>
</dbReference>
<comment type="catalytic activity">
    <reaction evidence="1">
        <text>ATP + protein L-histidine = ADP + protein N-phospho-L-histidine.</text>
        <dbReference type="EC" id="2.7.13.3"/>
    </reaction>
</comment>
<dbReference type="Gene3D" id="1.10.287.130">
    <property type="match status" value="1"/>
</dbReference>
<proteinExistence type="predicted"/>
<dbReference type="PANTHER" id="PTHR43304">
    <property type="entry name" value="PHYTOCHROME-LIKE PROTEIN CPH1"/>
    <property type="match status" value="1"/>
</dbReference>
<dbReference type="CDD" id="cd00082">
    <property type="entry name" value="HisKA"/>
    <property type="match status" value="1"/>
</dbReference>
<dbReference type="Gene3D" id="3.30.450.20">
    <property type="entry name" value="PAS domain"/>
    <property type="match status" value="2"/>
</dbReference>
<dbReference type="Pfam" id="PF08448">
    <property type="entry name" value="PAS_4"/>
    <property type="match status" value="1"/>
</dbReference>
<feature type="domain" description="Histidine kinase" evidence="6">
    <location>
        <begin position="469"/>
        <end position="684"/>
    </location>
</feature>
<dbReference type="EMBL" id="RJJD01000004">
    <property type="protein sequence ID" value="RNI28879.1"/>
    <property type="molecule type" value="Genomic_DNA"/>
</dbReference>
<dbReference type="SUPFAM" id="SSF55781">
    <property type="entry name" value="GAF domain-like"/>
    <property type="match status" value="1"/>
</dbReference>
<evidence type="ECO:0000313" key="7">
    <source>
        <dbReference type="EMBL" id="RNI28879.1"/>
    </source>
</evidence>
<dbReference type="GO" id="GO:0000155">
    <property type="term" value="F:phosphorelay sensor kinase activity"/>
    <property type="evidence" value="ECO:0007669"/>
    <property type="project" value="InterPro"/>
</dbReference>